<dbReference type="AlphaFoldDB" id="A0A4Q4ZKR4"/>
<dbReference type="GO" id="GO:0031419">
    <property type="term" value="F:cobalamin binding"/>
    <property type="evidence" value="ECO:0007669"/>
    <property type="project" value="InterPro"/>
</dbReference>
<evidence type="ECO:0000259" key="1">
    <source>
        <dbReference type="PROSITE" id="PS51332"/>
    </source>
</evidence>
<dbReference type="RefSeq" id="WP_134712956.1">
    <property type="nucleotide sequence ID" value="NZ_SDKM01000001.1"/>
</dbReference>
<dbReference type="PROSITE" id="PS51332">
    <property type="entry name" value="B12_BINDING"/>
    <property type="match status" value="1"/>
</dbReference>
<dbReference type="InterPro" id="IPR036594">
    <property type="entry name" value="Meth_synthase_dom"/>
</dbReference>
<dbReference type="Gene3D" id="3.40.50.280">
    <property type="entry name" value="Cobalamin-binding domain"/>
    <property type="match status" value="1"/>
</dbReference>
<dbReference type="SUPFAM" id="SSF52242">
    <property type="entry name" value="Cobalamin (vitamin B12)-binding domain"/>
    <property type="match status" value="1"/>
</dbReference>
<gene>
    <name evidence="2" type="ORF">EKO23_00440</name>
</gene>
<accession>A0A4Q4ZKR4</accession>
<dbReference type="OrthoDB" id="3782345at2"/>
<dbReference type="GO" id="GO:0046872">
    <property type="term" value="F:metal ion binding"/>
    <property type="evidence" value="ECO:0007669"/>
    <property type="project" value="InterPro"/>
</dbReference>
<feature type="domain" description="B12-binding" evidence="1">
    <location>
        <begin position="96"/>
        <end position="221"/>
    </location>
</feature>
<keyword evidence="3" id="KW-1185">Reference proteome</keyword>
<dbReference type="CDD" id="cd02065">
    <property type="entry name" value="B12-binding_like"/>
    <property type="match status" value="1"/>
</dbReference>
<name>A0A4Q4ZKR4_9ACTN</name>
<dbReference type="Pfam" id="PF02607">
    <property type="entry name" value="B12-binding_2"/>
    <property type="match status" value="1"/>
</dbReference>
<evidence type="ECO:0000313" key="2">
    <source>
        <dbReference type="EMBL" id="RYP88943.1"/>
    </source>
</evidence>
<evidence type="ECO:0000313" key="3">
    <source>
        <dbReference type="Proteomes" id="UP000295198"/>
    </source>
</evidence>
<sequence>MNVTIDAIGAEDVEAYWSAVGAGDERAARAVVADVRRRGASPTDVFDGLVIPAQQRVGQRWAANDWTVAHEHAATAISEAVVLRLAADIPDPDRAGRPLLVACVEREWHALPALVVAHTLRAGGHAVDYLGANVSPETVVGRIIDAGPRAVLVSASLSSSLPRVRRLVEAVTGTGTPVVVGGHAFDAAGVRAARLGATAYAGDVATLDSLLLDLPGHVAPAAPLRHPGAVEALEILAEVDEIGRDVIRGSEVDLGEAGVPDAMAPDDWRVVLSTYVPHVIGCVAGGLLTEDPSVPGQARTWLTDVLALRGGDPRAVDALWQALATRLREYPEAVRLIDLA</sequence>
<dbReference type="Pfam" id="PF02310">
    <property type="entry name" value="B12-binding"/>
    <property type="match status" value="1"/>
</dbReference>
<protein>
    <submittedName>
        <fullName evidence="2">Twin-arginine translocation pathway signal protein</fullName>
    </submittedName>
</protein>
<dbReference type="Proteomes" id="UP000295198">
    <property type="component" value="Unassembled WGS sequence"/>
</dbReference>
<dbReference type="InterPro" id="IPR036724">
    <property type="entry name" value="Cobalamin-bd_sf"/>
</dbReference>
<comment type="caution">
    <text evidence="2">The sequence shown here is derived from an EMBL/GenBank/DDBJ whole genome shotgun (WGS) entry which is preliminary data.</text>
</comment>
<proteinExistence type="predicted"/>
<dbReference type="InterPro" id="IPR006158">
    <property type="entry name" value="Cobalamin-bd"/>
</dbReference>
<organism evidence="2 3">
    <name type="scientific">Nocardioides guangzhouensis</name>
    <dbReference type="NCBI Taxonomy" id="2497878"/>
    <lineage>
        <taxon>Bacteria</taxon>
        <taxon>Bacillati</taxon>
        <taxon>Actinomycetota</taxon>
        <taxon>Actinomycetes</taxon>
        <taxon>Propionibacteriales</taxon>
        <taxon>Nocardioidaceae</taxon>
        <taxon>Nocardioides</taxon>
    </lineage>
</organism>
<dbReference type="InterPro" id="IPR003759">
    <property type="entry name" value="Cbl-bd_cap"/>
</dbReference>
<dbReference type="Gene3D" id="1.10.1240.10">
    <property type="entry name" value="Methionine synthase domain"/>
    <property type="match status" value="1"/>
</dbReference>
<reference evidence="2 3" key="1">
    <citation type="submission" date="2019-01" db="EMBL/GenBank/DDBJ databases">
        <title>Nocardioides guangzhouensis sp. nov., an actinobacterium isolated from soil.</title>
        <authorList>
            <person name="Fu Y."/>
            <person name="Cai Y."/>
            <person name="Lin Z."/>
            <person name="Chen P."/>
        </authorList>
    </citation>
    <scope>NUCLEOTIDE SEQUENCE [LARGE SCALE GENOMIC DNA]</scope>
    <source>
        <strain evidence="2 3">130</strain>
    </source>
</reference>
<dbReference type="EMBL" id="SDKM01000001">
    <property type="protein sequence ID" value="RYP88943.1"/>
    <property type="molecule type" value="Genomic_DNA"/>
</dbReference>